<protein>
    <recommendedName>
        <fullName evidence="5">Elicitin-like protein</fullName>
    </recommendedName>
</protein>
<keyword evidence="2" id="KW-0732">Signal</keyword>
<dbReference type="EMBL" id="SPLM01000145">
    <property type="protein sequence ID" value="TMW56484.1"/>
    <property type="molecule type" value="Genomic_DNA"/>
</dbReference>
<gene>
    <name evidence="3" type="ORF">Poli38472_006494</name>
</gene>
<dbReference type="GO" id="GO:0005576">
    <property type="term" value="C:extracellular region"/>
    <property type="evidence" value="ECO:0007669"/>
    <property type="project" value="InterPro"/>
</dbReference>
<reference evidence="3" key="1">
    <citation type="submission" date="2019-03" db="EMBL/GenBank/DDBJ databases">
        <title>Long read genome sequence of the mycoparasitic Pythium oligandrum ATCC 38472 isolated from sugarbeet rhizosphere.</title>
        <authorList>
            <person name="Gaulin E."/>
        </authorList>
    </citation>
    <scope>NUCLEOTIDE SEQUENCE</scope>
    <source>
        <strain evidence="3">ATCC 38472_TT</strain>
    </source>
</reference>
<dbReference type="SMART" id="SM01187">
    <property type="entry name" value="Elicitin"/>
    <property type="match status" value="2"/>
</dbReference>
<dbReference type="Proteomes" id="UP000794436">
    <property type="component" value="Unassembled WGS sequence"/>
</dbReference>
<evidence type="ECO:0000256" key="2">
    <source>
        <dbReference type="SAM" id="SignalP"/>
    </source>
</evidence>
<evidence type="ECO:0000313" key="3">
    <source>
        <dbReference type="EMBL" id="TMW56484.1"/>
    </source>
</evidence>
<evidence type="ECO:0000313" key="4">
    <source>
        <dbReference type="Proteomes" id="UP000794436"/>
    </source>
</evidence>
<organism evidence="3 4">
    <name type="scientific">Pythium oligandrum</name>
    <name type="common">Mycoparasitic fungus</name>
    <dbReference type="NCBI Taxonomy" id="41045"/>
    <lineage>
        <taxon>Eukaryota</taxon>
        <taxon>Sar</taxon>
        <taxon>Stramenopiles</taxon>
        <taxon>Oomycota</taxon>
        <taxon>Peronosporomycetes</taxon>
        <taxon>Pythiales</taxon>
        <taxon>Pythiaceae</taxon>
        <taxon>Pythium</taxon>
    </lineage>
</organism>
<dbReference type="InterPro" id="IPR002200">
    <property type="entry name" value="Elicitin"/>
</dbReference>
<sequence>MKLSTIVSTLAITVGSAAYAEECSNEHLTAIRPFEPSATSDCGSDIQGLFAYSGSSSIILCSKCVETLDSIAKYFPDCTINGASFSNMSMAIAQYCENEYNSTDGSNSGSISTEKPDCSSSEKTKITNLRSDPAMKQACGDYDTTGNITKVCTSDCSAYIKDKYIPELPDCSLDGVDVKAWAIIKVTYCELPPDTAGSHTIAGTVALAGLAVAALVMV</sequence>
<name>A0A8K1C4P9_PYTOL</name>
<dbReference type="AlphaFoldDB" id="A0A8K1C4P9"/>
<evidence type="ECO:0008006" key="5">
    <source>
        <dbReference type="Google" id="ProtNLM"/>
    </source>
</evidence>
<accession>A0A8K1C4P9</accession>
<evidence type="ECO:0000256" key="1">
    <source>
        <dbReference type="SAM" id="MobiDB-lite"/>
    </source>
</evidence>
<feature type="region of interest" description="Disordered" evidence="1">
    <location>
        <begin position="104"/>
        <end position="123"/>
    </location>
</feature>
<feature type="signal peptide" evidence="2">
    <location>
        <begin position="1"/>
        <end position="20"/>
    </location>
</feature>
<feature type="chain" id="PRO_5035446176" description="Elicitin-like protein" evidence="2">
    <location>
        <begin position="21"/>
        <end position="218"/>
    </location>
</feature>
<keyword evidence="4" id="KW-1185">Reference proteome</keyword>
<feature type="compositionally biased region" description="Basic and acidic residues" evidence="1">
    <location>
        <begin position="114"/>
        <end position="123"/>
    </location>
</feature>
<feature type="compositionally biased region" description="Polar residues" evidence="1">
    <location>
        <begin position="104"/>
        <end position="113"/>
    </location>
</feature>
<proteinExistence type="predicted"/>
<comment type="caution">
    <text evidence="3">The sequence shown here is derived from an EMBL/GenBank/DDBJ whole genome shotgun (WGS) entry which is preliminary data.</text>
</comment>